<organism evidence="1">
    <name type="scientific">Rhizophora mucronata</name>
    <name type="common">Asiatic mangrove</name>
    <dbReference type="NCBI Taxonomy" id="61149"/>
    <lineage>
        <taxon>Eukaryota</taxon>
        <taxon>Viridiplantae</taxon>
        <taxon>Streptophyta</taxon>
        <taxon>Embryophyta</taxon>
        <taxon>Tracheophyta</taxon>
        <taxon>Spermatophyta</taxon>
        <taxon>Magnoliopsida</taxon>
        <taxon>eudicotyledons</taxon>
        <taxon>Gunneridae</taxon>
        <taxon>Pentapetalae</taxon>
        <taxon>rosids</taxon>
        <taxon>fabids</taxon>
        <taxon>Malpighiales</taxon>
        <taxon>Rhizophoraceae</taxon>
        <taxon>Rhizophora</taxon>
    </lineage>
</organism>
<protein>
    <submittedName>
        <fullName evidence="1">Uncharacterized protein</fullName>
    </submittedName>
</protein>
<name>A0A2P2IMX9_RHIMU</name>
<proteinExistence type="predicted"/>
<accession>A0A2P2IMX9</accession>
<sequence>MSRYYDFAIIPSKLKISCNFWEEEKIDNFFLTKIFVC</sequence>
<reference evidence="1" key="1">
    <citation type="submission" date="2018-02" db="EMBL/GenBank/DDBJ databases">
        <title>Rhizophora mucronata_Transcriptome.</title>
        <authorList>
            <person name="Meera S.P."/>
            <person name="Sreeshan A."/>
            <person name="Augustine A."/>
        </authorList>
    </citation>
    <scope>NUCLEOTIDE SEQUENCE</scope>
    <source>
        <tissue evidence="1">Leaf</tissue>
    </source>
</reference>
<dbReference type="AlphaFoldDB" id="A0A2P2IMX9"/>
<dbReference type="EMBL" id="GGEC01002099">
    <property type="protein sequence ID" value="MBW82582.1"/>
    <property type="molecule type" value="Transcribed_RNA"/>
</dbReference>
<evidence type="ECO:0000313" key="1">
    <source>
        <dbReference type="EMBL" id="MBW82582.1"/>
    </source>
</evidence>